<comment type="subunit">
    <text evidence="6">Homodimer.</text>
</comment>
<gene>
    <name evidence="8" type="ORF">Q5761_01720</name>
</gene>
<evidence type="ECO:0000256" key="1">
    <source>
        <dbReference type="ARBA" id="ARBA00022723"/>
    </source>
</evidence>
<dbReference type="Gene3D" id="3.40.50.300">
    <property type="entry name" value="P-loop containing nucleotide triphosphate hydrolases"/>
    <property type="match status" value="1"/>
</dbReference>
<dbReference type="InterPro" id="IPR002744">
    <property type="entry name" value="MIP18-like"/>
</dbReference>
<name>A0ABZ0QSL8_9FIRM</name>
<dbReference type="CDD" id="cd02037">
    <property type="entry name" value="Mrp_NBP35"/>
    <property type="match status" value="1"/>
</dbReference>
<dbReference type="InterPro" id="IPR027417">
    <property type="entry name" value="P-loop_NTPase"/>
</dbReference>
<feature type="domain" description="MIP18 family-like" evidence="7">
    <location>
        <begin position="6"/>
        <end position="75"/>
    </location>
</feature>
<keyword evidence="5 6" id="KW-0411">Iron-sulfur</keyword>
<dbReference type="HAMAP" id="MF_02040">
    <property type="entry name" value="Mrp_NBP35"/>
    <property type="match status" value="1"/>
</dbReference>
<evidence type="ECO:0000256" key="2">
    <source>
        <dbReference type="ARBA" id="ARBA00022741"/>
    </source>
</evidence>
<dbReference type="Gene3D" id="3.30.300.130">
    <property type="entry name" value="Fe-S cluster assembly (FSCA)"/>
    <property type="match status" value="1"/>
</dbReference>
<reference evidence="8 9" key="1">
    <citation type="submission" date="2023-08" db="EMBL/GenBank/DDBJ databases">
        <title>Genome sequence of Thermaerobacter compostii strain Ins1, a spore-forming filamentous bacterium isolated from a deep geothermal reservoir.</title>
        <authorList>
            <person name="Bregnard D."/>
            <person name="Gonzalez D."/>
            <person name="Junier P."/>
        </authorList>
    </citation>
    <scope>NUCLEOTIDE SEQUENCE [LARGE SCALE GENOMIC DNA]</scope>
    <source>
        <strain evidence="8 9">Ins1</strain>
    </source>
</reference>
<keyword evidence="3 6" id="KW-0067">ATP-binding</keyword>
<proteinExistence type="inferred from homology"/>
<keyword evidence="1 6" id="KW-0479">Metal-binding</keyword>
<accession>A0ABZ0QSL8</accession>
<evidence type="ECO:0000256" key="3">
    <source>
        <dbReference type="ARBA" id="ARBA00022840"/>
    </source>
</evidence>
<dbReference type="InterPro" id="IPR034904">
    <property type="entry name" value="FSCA_dom_sf"/>
</dbReference>
<dbReference type="SUPFAM" id="SSF52540">
    <property type="entry name" value="P-loop containing nucleoside triphosphate hydrolases"/>
    <property type="match status" value="1"/>
</dbReference>
<keyword evidence="4 6" id="KW-0408">Iron</keyword>
<dbReference type="EMBL" id="CP132508">
    <property type="protein sequence ID" value="WPD19415.1"/>
    <property type="molecule type" value="Genomic_DNA"/>
</dbReference>
<dbReference type="InterPro" id="IPR033756">
    <property type="entry name" value="YlxH/NBP35"/>
</dbReference>
<comment type="function">
    <text evidence="6">Binds and transfers iron-sulfur (Fe-S) clusters to target apoproteins. Can hydrolyze ATP.</text>
</comment>
<comment type="similarity">
    <text evidence="6">Belongs to the Mrp/NBP35 ATP-binding proteins family.</text>
</comment>
<keyword evidence="2 6" id="KW-0547">Nucleotide-binding</keyword>
<dbReference type="Pfam" id="PF10609">
    <property type="entry name" value="ParA"/>
    <property type="match status" value="1"/>
</dbReference>
<dbReference type="GO" id="GO:0005524">
    <property type="term" value="F:ATP binding"/>
    <property type="evidence" value="ECO:0007669"/>
    <property type="project" value="UniProtKB-KW"/>
</dbReference>
<dbReference type="PANTHER" id="PTHR42961:SF2">
    <property type="entry name" value="IRON-SULFUR PROTEIN NUBPL"/>
    <property type="match status" value="1"/>
</dbReference>
<evidence type="ECO:0000256" key="5">
    <source>
        <dbReference type="ARBA" id="ARBA00023014"/>
    </source>
</evidence>
<evidence type="ECO:0000256" key="6">
    <source>
        <dbReference type="HAMAP-Rule" id="MF_02040"/>
    </source>
</evidence>
<organism evidence="8 9">
    <name type="scientific">Thermaerobacter composti</name>
    <dbReference type="NCBI Taxonomy" id="554949"/>
    <lineage>
        <taxon>Bacteria</taxon>
        <taxon>Bacillati</taxon>
        <taxon>Bacillota</taxon>
        <taxon>Clostridia</taxon>
        <taxon>Eubacteriales</taxon>
        <taxon>Clostridiales Family XVII. Incertae Sedis</taxon>
        <taxon>Thermaerobacter</taxon>
    </lineage>
</organism>
<evidence type="ECO:0000256" key="4">
    <source>
        <dbReference type="ARBA" id="ARBA00023004"/>
    </source>
</evidence>
<keyword evidence="6" id="KW-0378">Hydrolase</keyword>
<dbReference type="SUPFAM" id="SSF117916">
    <property type="entry name" value="Fe-S cluster assembly (FSCA) domain-like"/>
    <property type="match status" value="1"/>
</dbReference>
<feature type="binding site" evidence="6">
    <location>
        <begin position="119"/>
        <end position="126"/>
    </location>
    <ligand>
        <name>ATP</name>
        <dbReference type="ChEBI" id="CHEBI:30616"/>
    </ligand>
</feature>
<sequence length="367" mass="39743">MSEVTREQVLNALAQVKDPELNRNLVELNMVRDLQIDGGRVEVEVALTVRGCPLRYEIKKDVESKLLAIPGVTEAVVHLGAMTDEERQQLIEKFRQPRQPKSRIMADDSPTVILAIASGKGGVGKSTVTANLAAALRVLGYKVGVLDADIYGFSIPGMLGIEGRKPVAFNKAIVPIPAHGMQVMSMGFFVDADTPLIWRGPMLMGAVEQFLADVLWDDLDFFLIDLPPGTGDVPLSIMQKLPRAQVVVVTTPQPASVTVAQRAGIMARKVQHEVLGVIENMSYLVCSRCGERHEIFGRGGGQQLAEKLGTRLLGQLPIQEELREAADAGKPVAIHAPESQVAKAFLELAGRIAEITLPAERLVAASR</sequence>
<dbReference type="Proteomes" id="UP001304683">
    <property type="component" value="Chromosome"/>
</dbReference>
<evidence type="ECO:0000259" key="7">
    <source>
        <dbReference type="Pfam" id="PF01883"/>
    </source>
</evidence>
<dbReference type="InterPro" id="IPR044304">
    <property type="entry name" value="NUBPL-like"/>
</dbReference>
<dbReference type="PANTHER" id="PTHR42961">
    <property type="entry name" value="IRON-SULFUR PROTEIN NUBPL"/>
    <property type="match status" value="1"/>
</dbReference>
<evidence type="ECO:0000313" key="8">
    <source>
        <dbReference type="EMBL" id="WPD19415.1"/>
    </source>
</evidence>
<protein>
    <recommendedName>
        <fullName evidence="6">Iron-sulfur cluster carrier protein</fullName>
    </recommendedName>
</protein>
<evidence type="ECO:0000313" key="9">
    <source>
        <dbReference type="Proteomes" id="UP001304683"/>
    </source>
</evidence>
<dbReference type="Pfam" id="PF01883">
    <property type="entry name" value="FeS_assembly_P"/>
    <property type="match status" value="1"/>
</dbReference>
<keyword evidence="9" id="KW-1185">Reference proteome</keyword>
<dbReference type="InterPro" id="IPR019591">
    <property type="entry name" value="Mrp/NBP35_ATP-bd"/>
</dbReference>
<dbReference type="RefSeq" id="WP_318750947.1">
    <property type="nucleotide sequence ID" value="NZ_CP132508.1"/>
</dbReference>